<dbReference type="Pfam" id="PF14766">
    <property type="entry name" value="RPA_interact_N"/>
    <property type="match status" value="1"/>
</dbReference>
<dbReference type="AlphaFoldDB" id="A0AAV7I3A2"/>
<dbReference type="InterPro" id="IPR028158">
    <property type="entry name" value="RPA_interact_N_dom"/>
</dbReference>
<keyword evidence="5" id="KW-0539">Nucleus</keyword>
<keyword evidence="3" id="KW-0863">Zinc-finger</keyword>
<evidence type="ECO:0000259" key="6">
    <source>
        <dbReference type="Pfam" id="PF14766"/>
    </source>
</evidence>
<evidence type="ECO:0000256" key="2">
    <source>
        <dbReference type="ARBA" id="ARBA00022723"/>
    </source>
</evidence>
<evidence type="ECO:0000256" key="3">
    <source>
        <dbReference type="ARBA" id="ARBA00022771"/>
    </source>
</evidence>
<evidence type="ECO:0000256" key="4">
    <source>
        <dbReference type="ARBA" id="ARBA00022833"/>
    </source>
</evidence>
<dbReference type="InterPro" id="IPR028156">
    <property type="entry name" value="RIP"/>
</dbReference>
<comment type="subcellular location">
    <subcellularLocation>
        <location evidence="1">Nucleus</location>
    </subcellularLocation>
</comment>
<keyword evidence="2" id="KW-0479">Metal-binding</keyword>
<dbReference type="Pfam" id="PF14768">
    <property type="entry name" value="RPA_interact_C"/>
    <property type="match status" value="1"/>
</dbReference>
<name>A0AAV7I3A2_COTGL</name>
<comment type="caution">
    <text evidence="8">The sequence shown here is derived from an EMBL/GenBank/DDBJ whole genome shotgun (WGS) entry which is preliminary data.</text>
</comment>
<evidence type="ECO:0000259" key="7">
    <source>
        <dbReference type="Pfam" id="PF14768"/>
    </source>
</evidence>
<keyword evidence="9" id="KW-1185">Reference proteome</keyword>
<gene>
    <name evidence="8" type="ORF">KQX54_001298</name>
</gene>
<feature type="domain" description="RPA-interacting protein N-terminal" evidence="6">
    <location>
        <begin position="21"/>
        <end position="53"/>
    </location>
</feature>
<sequence>MNMQSPKSNKLNNIEAANRLRHGSPQFKAVLRQRCRKQMQERRDKLFNARRIGLDDKDECIENTLTEIVRREFSNMSSMLNESSDSLAEMMEWPDNQEELMSIEEQMIKDEEEWIIEEFNRMHQYEMEMMDKYLEEIMKNELVCPMCEKGTIAQLNDFFVCPKCQLCLPAKVTMDDFYQRIKNQSVDHGENCNLKPSFMVIPENNNYFLYMGCESCSYFGLIL</sequence>
<dbReference type="Proteomes" id="UP000826195">
    <property type="component" value="Unassembled WGS sequence"/>
</dbReference>
<dbReference type="EMBL" id="JAHXZJ010002239">
    <property type="protein sequence ID" value="KAH0544230.1"/>
    <property type="molecule type" value="Genomic_DNA"/>
</dbReference>
<dbReference type="GO" id="GO:0008270">
    <property type="term" value="F:zinc ion binding"/>
    <property type="evidence" value="ECO:0007669"/>
    <property type="project" value="UniProtKB-KW"/>
</dbReference>
<feature type="domain" description="RPA-interacting protein C-terminal" evidence="7">
    <location>
        <begin position="143"/>
        <end position="219"/>
    </location>
</feature>
<accession>A0AAV7I3A2</accession>
<organism evidence="8 9">
    <name type="scientific">Cotesia glomerata</name>
    <name type="common">Lepidopteran parasitic wasp</name>
    <name type="synonym">Apanteles glomeratus</name>
    <dbReference type="NCBI Taxonomy" id="32391"/>
    <lineage>
        <taxon>Eukaryota</taxon>
        <taxon>Metazoa</taxon>
        <taxon>Ecdysozoa</taxon>
        <taxon>Arthropoda</taxon>
        <taxon>Hexapoda</taxon>
        <taxon>Insecta</taxon>
        <taxon>Pterygota</taxon>
        <taxon>Neoptera</taxon>
        <taxon>Endopterygota</taxon>
        <taxon>Hymenoptera</taxon>
        <taxon>Apocrita</taxon>
        <taxon>Ichneumonoidea</taxon>
        <taxon>Braconidae</taxon>
        <taxon>Microgastrinae</taxon>
        <taxon>Cotesia</taxon>
    </lineage>
</organism>
<proteinExistence type="predicted"/>
<evidence type="ECO:0000313" key="9">
    <source>
        <dbReference type="Proteomes" id="UP000826195"/>
    </source>
</evidence>
<dbReference type="InterPro" id="IPR028159">
    <property type="entry name" value="RPA_interact_C_dom"/>
</dbReference>
<dbReference type="PANTHER" id="PTHR31742">
    <property type="entry name" value="RPA-INTERACTING PROTEIN RPAIN"/>
    <property type="match status" value="1"/>
</dbReference>
<dbReference type="PANTHER" id="PTHR31742:SF1">
    <property type="entry name" value="RPA-INTERACTING PROTEIN"/>
    <property type="match status" value="1"/>
</dbReference>
<dbReference type="GO" id="GO:0006606">
    <property type="term" value="P:protein import into nucleus"/>
    <property type="evidence" value="ECO:0007669"/>
    <property type="project" value="TreeGrafter"/>
</dbReference>
<keyword evidence="4" id="KW-0862">Zinc</keyword>
<protein>
    <recommendedName>
        <fullName evidence="10">RPA-interacting protein</fullName>
    </recommendedName>
</protein>
<evidence type="ECO:0000256" key="5">
    <source>
        <dbReference type="ARBA" id="ARBA00023242"/>
    </source>
</evidence>
<dbReference type="GO" id="GO:0005634">
    <property type="term" value="C:nucleus"/>
    <property type="evidence" value="ECO:0007669"/>
    <property type="project" value="UniProtKB-SubCell"/>
</dbReference>
<reference evidence="8 9" key="1">
    <citation type="journal article" date="2021" name="J. Hered.">
        <title>A chromosome-level genome assembly of the parasitoid wasp, Cotesia glomerata (Hymenoptera: Braconidae).</title>
        <authorList>
            <person name="Pinto B.J."/>
            <person name="Weis J.J."/>
            <person name="Gamble T."/>
            <person name="Ode P.J."/>
            <person name="Paul R."/>
            <person name="Zaspel J.M."/>
        </authorList>
    </citation>
    <scope>NUCLEOTIDE SEQUENCE [LARGE SCALE GENOMIC DNA]</scope>
    <source>
        <strain evidence="8">CgM1</strain>
    </source>
</reference>
<evidence type="ECO:0000256" key="1">
    <source>
        <dbReference type="ARBA" id="ARBA00004123"/>
    </source>
</evidence>
<evidence type="ECO:0000313" key="8">
    <source>
        <dbReference type="EMBL" id="KAH0544230.1"/>
    </source>
</evidence>
<evidence type="ECO:0008006" key="10">
    <source>
        <dbReference type="Google" id="ProtNLM"/>
    </source>
</evidence>